<evidence type="ECO:0008006" key="4">
    <source>
        <dbReference type="Google" id="ProtNLM"/>
    </source>
</evidence>
<dbReference type="Proteomes" id="UP000198793">
    <property type="component" value="Unassembled WGS sequence"/>
</dbReference>
<sequence>MRRATLALVVLPLMLSACVSASPEERRAADEAACRDYGFRPRTTAFAECLQRRDIERSADRRARLYGGGVGIGGAGLGVGWGYGRFY</sequence>
<dbReference type="RefSeq" id="WP_244519586.1">
    <property type="nucleotide sequence ID" value="NZ_FNIT01000004.1"/>
</dbReference>
<gene>
    <name evidence="2" type="ORF">SAMN05192530_104347</name>
</gene>
<evidence type="ECO:0000313" key="3">
    <source>
        <dbReference type="Proteomes" id="UP000198793"/>
    </source>
</evidence>
<proteinExistence type="predicted"/>
<dbReference type="PROSITE" id="PS51257">
    <property type="entry name" value="PROKAR_LIPOPROTEIN"/>
    <property type="match status" value="1"/>
</dbReference>
<protein>
    <recommendedName>
        <fullName evidence="4">Lipoprotein</fullName>
    </recommendedName>
</protein>
<dbReference type="AlphaFoldDB" id="A0A1H0HY58"/>
<evidence type="ECO:0000313" key="2">
    <source>
        <dbReference type="EMBL" id="SDO24117.1"/>
    </source>
</evidence>
<feature type="signal peptide" evidence="1">
    <location>
        <begin position="1"/>
        <end position="21"/>
    </location>
</feature>
<name>A0A1H0HY58_9HYPH</name>
<keyword evidence="3" id="KW-1185">Reference proteome</keyword>
<organism evidence="2 3">
    <name type="scientific">Aureimonas jatrophae</name>
    <dbReference type="NCBI Taxonomy" id="1166073"/>
    <lineage>
        <taxon>Bacteria</taxon>
        <taxon>Pseudomonadati</taxon>
        <taxon>Pseudomonadota</taxon>
        <taxon>Alphaproteobacteria</taxon>
        <taxon>Hyphomicrobiales</taxon>
        <taxon>Aurantimonadaceae</taxon>
        <taxon>Aureimonas</taxon>
    </lineage>
</organism>
<dbReference type="EMBL" id="FNIT01000004">
    <property type="protein sequence ID" value="SDO24117.1"/>
    <property type="molecule type" value="Genomic_DNA"/>
</dbReference>
<reference evidence="2 3" key="1">
    <citation type="submission" date="2016-10" db="EMBL/GenBank/DDBJ databases">
        <authorList>
            <person name="de Groot N.N."/>
        </authorList>
    </citation>
    <scope>NUCLEOTIDE SEQUENCE [LARGE SCALE GENOMIC DNA]</scope>
    <source>
        <strain evidence="3">L7-484,KACC 16230,DSM 25025</strain>
    </source>
</reference>
<feature type="chain" id="PRO_5011673156" description="Lipoprotein" evidence="1">
    <location>
        <begin position="22"/>
        <end position="87"/>
    </location>
</feature>
<evidence type="ECO:0000256" key="1">
    <source>
        <dbReference type="SAM" id="SignalP"/>
    </source>
</evidence>
<accession>A0A1H0HY58</accession>
<keyword evidence="1" id="KW-0732">Signal</keyword>